<proteinExistence type="predicted"/>
<sequence>MFAKSIVAVALLAGSAAAQTTANSTIVPTSVSATIRAQWCAGQQNTCPVLCGGQAKTRSNDCDVNTLDIDCTCRNGSAPGLMYYTSTMPTFICQQIFDECIQAGQDNAQAQKLCTDARTANCGTLDPSKYVEPASTSSAAPSATAPPPAATPAVASSSSAAAAAPTAISARDLASGFLAAGVAALGLL</sequence>
<feature type="chain" id="PRO_5040274058" description="DUF7707 domain-containing protein" evidence="2">
    <location>
        <begin position="19"/>
        <end position="188"/>
    </location>
</feature>
<dbReference type="InterPro" id="IPR056124">
    <property type="entry name" value="DUF7707"/>
</dbReference>
<keyword evidence="5" id="KW-1185">Reference proteome</keyword>
<feature type="domain" description="DUF7707" evidence="3">
    <location>
        <begin position="25"/>
        <end position="127"/>
    </location>
</feature>
<comment type="caution">
    <text evidence="4">The sequence shown here is derived from an EMBL/GenBank/DDBJ whole genome shotgun (WGS) entry which is preliminary data.</text>
</comment>
<evidence type="ECO:0000313" key="5">
    <source>
        <dbReference type="Proteomes" id="UP000696280"/>
    </source>
</evidence>
<reference evidence="4" key="1">
    <citation type="submission" date="2021-07" db="EMBL/GenBank/DDBJ databases">
        <authorList>
            <person name="Durling M."/>
        </authorList>
    </citation>
    <scope>NUCLEOTIDE SEQUENCE</scope>
</reference>
<dbReference type="PANTHER" id="PTHR38118:SF3">
    <property type="entry name" value="ANCHORED CELL WALL PROTEIN 11"/>
    <property type="match status" value="1"/>
</dbReference>
<dbReference type="PANTHER" id="PTHR38118">
    <property type="entry name" value="ANCHORED CELL WALL PROTEIN 11-RELATED"/>
    <property type="match status" value="1"/>
</dbReference>
<evidence type="ECO:0000256" key="2">
    <source>
        <dbReference type="SAM" id="SignalP"/>
    </source>
</evidence>
<gene>
    <name evidence="4" type="ORF">HYFRA_00004370</name>
</gene>
<evidence type="ECO:0000313" key="4">
    <source>
        <dbReference type="EMBL" id="CAG8954458.1"/>
    </source>
</evidence>
<dbReference type="AlphaFoldDB" id="A0A9N9PTF2"/>
<dbReference type="EMBL" id="CAJVRL010000057">
    <property type="protein sequence ID" value="CAG8954458.1"/>
    <property type="molecule type" value="Genomic_DNA"/>
</dbReference>
<evidence type="ECO:0000259" key="3">
    <source>
        <dbReference type="Pfam" id="PF24808"/>
    </source>
</evidence>
<dbReference type="Pfam" id="PF24808">
    <property type="entry name" value="DUF7707"/>
    <property type="match status" value="1"/>
</dbReference>
<keyword evidence="2" id="KW-0732">Signal</keyword>
<accession>A0A9N9PTF2</accession>
<feature type="region of interest" description="Disordered" evidence="1">
    <location>
        <begin position="133"/>
        <end position="152"/>
    </location>
</feature>
<dbReference type="OrthoDB" id="2121879at2759"/>
<organism evidence="4 5">
    <name type="scientific">Hymenoscyphus fraxineus</name>
    <dbReference type="NCBI Taxonomy" id="746836"/>
    <lineage>
        <taxon>Eukaryota</taxon>
        <taxon>Fungi</taxon>
        <taxon>Dikarya</taxon>
        <taxon>Ascomycota</taxon>
        <taxon>Pezizomycotina</taxon>
        <taxon>Leotiomycetes</taxon>
        <taxon>Helotiales</taxon>
        <taxon>Helotiaceae</taxon>
        <taxon>Hymenoscyphus</taxon>
    </lineage>
</organism>
<dbReference type="Proteomes" id="UP000696280">
    <property type="component" value="Unassembled WGS sequence"/>
</dbReference>
<feature type="compositionally biased region" description="Low complexity" evidence="1">
    <location>
        <begin position="133"/>
        <end position="143"/>
    </location>
</feature>
<evidence type="ECO:0000256" key="1">
    <source>
        <dbReference type="SAM" id="MobiDB-lite"/>
    </source>
</evidence>
<protein>
    <recommendedName>
        <fullName evidence="3">DUF7707 domain-containing protein</fullName>
    </recommendedName>
</protein>
<name>A0A9N9PTF2_9HELO</name>
<feature type="signal peptide" evidence="2">
    <location>
        <begin position="1"/>
        <end position="18"/>
    </location>
</feature>